<comment type="caution">
    <text evidence="1">The sequence shown here is derived from an EMBL/GenBank/DDBJ whole genome shotgun (WGS) entry which is preliminary data.</text>
</comment>
<proteinExistence type="predicted"/>
<name>A0A328BTG2_9BACT</name>
<protein>
    <submittedName>
        <fullName evidence="1">Uncharacterized protein</fullName>
    </submittedName>
</protein>
<keyword evidence="2" id="KW-1185">Reference proteome</keyword>
<dbReference type="Pfam" id="PF15594">
    <property type="entry name" value="Imm50"/>
    <property type="match status" value="1"/>
</dbReference>
<reference evidence="2" key="1">
    <citation type="submission" date="2018-05" db="EMBL/GenBank/DDBJ databases">
        <authorList>
            <person name="Nie L."/>
        </authorList>
    </citation>
    <scope>NUCLEOTIDE SEQUENCE [LARGE SCALE GENOMIC DNA]</scope>
    <source>
        <strain evidence="2">NL</strain>
    </source>
</reference>
<evidence type="ECO:0000313" key="1">
    <source>
        <dbReference type="EMBL" id="RAK70353.1"/>
    </source>
</evidence>
<dbReference type="EMBL" id="QHKM01000001">
    <property type="protein sequence ID" value="RAK70353.1"/>
    <property type="molecule type" value="Genomic_DNA"/>
</dbReference>
<evidence type="ECO:0000313" key="2">
    <source>
        <dbReference type="Proteomes" id="UP000248553"/>
    </source>
</evidence>
<accession>A0A328BTG2</accession>
<sequence>MSTASMWIEHLVNPKTITSIYSAEPPSLAQVQLSEVAIVCGGDLQCKLHFDLKDFPTDAPIKWVQRKYNTVQLSLNLIQTELIQCTIPSGSGIGDLSIIHDGTRFQITFTTQPQGVVFQATATWIHVDNISGYQKEQA</sequence>
<dbReference type="RefSeq" id="WP_111477100.1">
    <property type="nucleotide sequence ID" value="NZ_QHKM01000001.1"/>
</dbReference>
<dbReference type="Proteomes" id="UP000248553">
    <property type="component" value="Unassembled WGS sequence"/>
</dbReference>
<organism evidence="1 2">
    <name type="scientific">Hymenobacter edaphi</name>
    <dbReference type="NCBI Taxonomy" id="2211146"/>
    <lineage>
        <taxon>Bacteria</taxon>
        <taxon>Pseudomonadati</taxon>
        <taxon>Bacteroidota</taxon>
        <taxon>Cytophagia</taxon>
        <taxon>Cytophagales</taxon>
        <taxon>Hymenobacteraceae</taxon>
        <taxon>Hymenobacter</taxon>
    </lineage>
</organism>
<dbReference type="AlphaFoldDB" id="A0A328BTG2"/>
<dbReference type="InterPro" id="IPR028957">
    <property type="entry name" value="Imm50"/>
</dbReference>
<dbReference type="OrthoDB" id="881751at2"/>
<gene>
    <name evidence="1" type="ORF">DLM85_05790</name>
</gene>